<gene>
    <name evidence="2" type="primary">cheW3</name>
    <name evidence="2" type="ORF">HSR6_1434</name>
</gene>
<accession>A0A1J1ADA8</accession>
<name>A0A1J1ADA8_9EURY</name>
<dbReference type="Gene3D" id="2.30.30.40">
    <property type="entry name" value="SH3 Domains"/>
    <property type="match status" value="1"/>
</dbReference>
<dbReference type="PANTHER" id="PTHR22617:SF23">
    <property type="entry name" value="CHEMOTAXIS PROTEIN CHEW"/>
    <property type="match status" value="1"/>
</dbReference>
<dbReference type="SMART" id="SM00260">
    <property type="entry name" value="CheW"/>
    <property type="match status" value="1"/>
</dbReference>
<keyword evidence="3" id="KW-1185">Reference proteome</keyword>
<evidence type="ECO:0000313" key="2">
    <source>
        <dbReference type="EMBL" id="APE95877.1"/>
    </source>
</evidence>
<dbReference type="GO" id="GO:0007165">
    <property type="term" value="P:signal transduction"/>
    <property type="evidence" value="ECO:0007669"/>
    <property type="project" value="InterPro"/>
</dbReference>
<dbReference type="SUPFAM" id="SSF50341">
    <property type="entry name" value="CheW-like"/>
    <property type="match status" value="1"/>
</dbReference>
<dbReference type="GO" id="GO:0005829">
    <property type="term" value="C:cytosol"/>
    <property type="evidence" value="ECO:0007669"/>
    <property type="project" value="TreeGrafter"/>
</dbReference>
<dbReference type="InterPro" id="IPR039315">
    <property type="entry name" value="CheW"/>
</dbReference>
<sequence>MSRLIMSNEDTSVLEFSLGDDRYCIDITQVEEIVDADEEITAVPNAAPEVEGVVDLRGETTTIIDPTVALDVDTTTSGQRIVVLADEDGTGLLIDDVHQVLSVTSAAVDESTSSATTRGVIRVDDRFVVWVEPSALLG</sequence>
<organism evidence="2 3">
    <name type="scientific">Halodesulfurarchaeum formicicum</name>
    <dbReference type="NCBI Taxonomy" id="1873524"/>
    <lineage>
        <taxon>Archaea</taxon>
        <taxon>Methanobacteriati</taxon>
        <taxon>Methanobacteriota</taxon>
        <taxon>Stenosarchaea group</taxon>
        <taxon>Halobacteria</taxon>
        <taxon>Halobacteriales</taxon>
        <taxon>Halobacteriaceae</taxon>
        <taxon>Halodesulfurarchaeum</taxon>
    </lineage>
</organism>
<evidence type="ECO:0000259" key="1">
    <source>
        <dbReference type="PROSITE" id="PS50851"/>
    </source>
</evidence>
<protein>
    <submittedName>
        <fullName evidence="2">Chemotaxis protein CheW</fullName>
    </submittedName>
</protein>
<dbReference type="PROSITE" id="PS50851">
    <property type="entry name" value="CHEW"/>
    <property type="match status" value="1"/>
</dbReference>
<dbReference type="Gene3D" id="2.40.50.180">
    <property type="entry name" value="CheA-289, Domain 4"/>
    <property type="match status" value="1"/>
</dbReference>
<dbReference type="InterPro" id="IPR036061">
    <property type="entry name" value="CheW-like_dom_sf"/>
</dbReference>
<dbReference type="EMBL" id="CP016804">
    <property type="protein sequence ID" value="APE95877.1"/>
    <property type="molecule type" value="Genomic_DNA"/>
</dbReference>
<dbReference type="GO" id="GO:0006935">
    <property type="term" value="P:chemotaxis"/>
    <property type="evidence" value="ECO:0007669"/>
    <property type="project" value="InterPro"/>
</dbReference>
<dbReference type="AlphaFoldDB" id="A0A1J1ADA8"/>
<dbReference type="Proteomes" id="UP000186165">
    <property type="component" value="Chromosome"/>
</dbReference>
<dbReference type="Pfam" id="PF01584">
    <property type="entry name" value="CheW"/>
    <property type="match status" value="1"/>
</dbReference>
<feature type="domain" description="CheW-like" evidence="1">
    <location>
        <begin position="10"/>
        <end position="138"/>
    </location>
</feature>
<proteinExistence type="predicted"/>
<evidence type="ECO:0000313" key="3">
    <source>
        <dbReference type="Proteomes" id="UP000186165"/>
    </source>
</evidence>
<reference evidence="3" key="1">
    <citation type="submission" date="2016-08" db="EMBL/GenBank/DDBJ databases">
        <title>Discovery of first anaerobic lithoheterotrophic haloarchae widely represented in hypersaline habitats.</title>
        <authorList>
            <person name="Sorokin D.Y."/>
            <person name="Kublanov I.V."/>
            <person name="Roman P."/>
            <person name="Sinninghe Damste J.S."/>
            <person name="Golyshin P.N."/>
            <person name="Rojo D."/>
            <person name="Ciordia S."/>
            <person name="Mena Md.C."/>
            <person name="Ferrer M."/>
            <person name="Smedile F."/>
            <person name="Messina E."/>
            <person name="La Cono V."/>
            <person name="Yakimov M.M."/>
        </authorList>
    </citation>
    <scope>NUCLEOTIDE SEQUENCE [LARGE SCALE GENOMIC DNA]</scope>
    <source>
        <strain evidence="3">HSR6</strain>
    </source>
</reference>
<dbReference type="KEGG" id="hhsr:HSR6_1434"/>
<dbReference type="PANTHER" id="PTHR22617">
    <property type="entry name" value="CHEMOTAXIS SENSOR HISTIDINE KINASE-RELATED"/>
    <property type="match status" value="1"/>
</dbReference>
<dbReference type="InterPro" id="IPR002545">
    <property type="entry name" value="CheW-lke_dom"/>
</dbReference>